<feature type="non-terminal residue" evidence="2">
    <location>
        <position position="195"/>
    </location>
</feature>
<comment type="caution">
    <text evidence="2">The sequence shown here is derived from an EMBL/GenBank/DDBJ whole genome shotgun (WGS) entry which is preliminary data.</text>
</comment>
<organism evidence="2">
    <name type="scientific">Aphanomyces stellatus</name>
    <dbReference type="NCBI Taxonomy" id="120398"/>
    <lineage>
        <taxon>Eukaryota</taxon>
        <taxon>Sar</taxon>
        <taxon>Stramenopiles</taxon>
        <taxon>Oomycota</taxon>
        <taxon>Saprolegniomycetes</taxon>
        <taxon>Saprolegniales</taxon>
        <taxon>Verrucalvaceae</taxon>
        <taxon>Aphanomyces</taxon>
    </lineage>
</organism>
<feature type="region of interest" description="Disordered" evidence="1">
    <location>
        <begin position="30"/>
        <end position="87"/>
    </location>
</feature>
<evidence type="ECO:0000313" key="2">
    <source>
        <dbReference type="EMBL" id="KAF0710572.1"/>
    </source>
</evidence>
<gene>
    <name evidence="2" type="ORF">As57867_005495</name>
</gene>
<name>A0A6A4ZC42_9STRA</name>
<accession>A0A6A4ZC42</accession>
<feature type="compositionally biased region" description="Polar residues" evidence="1">
    <location>
        <begin position="1"/>
        <end position="15"/>
    </location>
</feature>
<dbReference type="AlphaFoldDB" id="A0A6A4ZC42"/>
<dbReference type="EMBL" id="VJMH01001964">
    <property type="protein sequence ID" value="KAF0710572.1"/>
    <property type="molecule type" value="Genomic_DNA"/>
</dbReference>
<feature type="region of interest" description="Disordered" evidence="1">
    <location>
        <begin position="99"/>
        <end position="141"/>
    </location>
</feature>
<reference evidence="2" key="1">
    <citation type="submission" date="2019-06" db="EMBL/GenBank/DDBJ databases">
        <title>Genomics analysis of Aphanomyces spp. identifies a new class of oomycete effector associated with host adaptation.</title>
        <authorList>
            <person name="Gaulin E."/>
        </authorList>
    </citation>
    <scope>NUCLEOTIDE SEQUENCE</scope>
    <source>
        <strain evidence="2">CBS 578.67</strain>
    </source>
</reference>
<evidence type="ECO:0000256" key="1">
    <source>
        <dbReference type="SAM" id="MobiDB-lite"/>
    </source>
</evidence>
<feature type="region of interest" description="Disordered" evidence="1">
    <location>
        <begin position="1"/>
        <end position="20"/>
    </location>
</feature>
<feature type="region of interest" description="Disordered" evidence="1">
    <location>
        <begin position="167"/>
        <end position="195"/>
    </location>
</feature>
<feature type="compositionally biased region" description="Low complexity" evidence="1">
    <location>
        <begin position="47"/>
        <end position="69"/>
    </location>
</feature>
<protein>
    <submittedName>
        <fullName evidence="2">Uncharacterized protein</fullName>
    </submittedName>
</protein>
<sequence length="195" mass="21313">MSTKRTVTNRKSVTSPAIEHERADILNILLDDAGKDAPPRHKKGTTSQQAKQSQVSKAAPVSKSVSPAAPTKPVQPAKRQSLTPAQQLEQQQILSILLDDAGKDWKPRNKVSANKNQPKPVANKTAAVRPSSAKPKTATQVVQPRKVFLTPAQQLEQQQILSILMDDAGKDWKPRNKSTTTSRLSSHTTTDQHNP</sequence>
<feature type="compositionally biased region" description="Low complexity" evidence="1">
    <location>
        <begin position="178"/>
        <end position="189"/>
    </location>
</feature>
<proteinExistence type="predicted"/>